<dbReference type="AlphaFoldDB" id="A0A4V4HCK1"/>
<feature type="compositionally biased region" description="Polar residues" evidence="1">
    <location>
        <begin position="139"/>
        <end position="148"/>
    </location>
</feature>
<evidence type="ECO:0000313" key="3">
    <source>
        <dbReference type="Proteomes" id="UP000297245"/>
    </source>
</evidence>
<evidence type="ECO:0000256" key="1">
    <source>
        <dbReference type="SAM" id="MobiDB-lite"/>
    </source>
</evidence>
<accession>A0A4V4HCK1</accession>
<protein>
    <submittedName>
        <fullName evidence="2">Uncharacterized protein</fullName>
    </submittedName>
</protein>
<evidence type="ECO:0000313" key="2">
    <source>
        <dbReference type="EMBL" id="THU83635.1"/>
    </source>
</evidence>
<dbReference type="EMBL" id="ML179650">
    <property type="protein sequence ID" value="THU83635.1"/>
    <property type="molecule type" value="Genomic_DNA"/>
</dbReference>
<organism evidence="2 3">
    <name type="scientific">Dendrothele bispora (strain CBS 962.96)</name>
    <dbReference type="NCBI Taxonomy" id="1314807"/>
    <lineage>
        <taxon>Eukaryota</taxon>
        <taxon>Fungi</taxon>
        <taxon>Dikarya</taxon>
        <taxon>Basidiomycota</taxon>
        <taxon>Agaricomycotina</taxon>
        <taxon>Agaricomycetes</taxon>
        <taxon>Agaricomycetidae</taxon>
        <taxon>Agaricales</taxon>
        <taxon>Agaricales incertae sedis</taxon>
        <taxon>Dendrothele</taxon>
    </lineage>
</organism>
<feature type="region of interest" description="Disordered" evidence="1">
    <location>
        <begin position="33"/>
        <end position="166"/>
    </location>
</feature>
<reference evidence="2 3" key="1">
    <citation type="journal article" date="2019" name="Nat. Ecol. Evol.">
        <title>Megaphylogeny resolves global patterns of mushroom evolution.</title>
        <authorList>
            <person name="Varga T."/>
            <person name="Krizsan K."/>
            <person name="Foldi C."/>
            <person name="Dima B."/>
            <person name="Sanchez-Garcia M."/>
            <person name="Sanchez-Ramirez S."/>
            <person name="Szollosi G.J."/>
            <person name="Szarkandi J.G."/>
            <person name="Papp V."/>
            <person name="Albert L."/>
            <person name="Andreopoulos W."/>
            <person name="Angelini C."/>
            <person name="Antonin V."/>
            <person name="Barry K.W."/>
            <person name="Bougher N.L."/>
            <person name="Buchanan P."/>
            <person name="Buyck B."/>
            <person name="Bense V."/>
            <person name="Catcheside P."/>
            <person name="Chovatia M."/>
            <person name="Cooper J."/>
            <person name="Damon W."/>
            <person name="Desjardin D."/>
            <person name="Finy P."/>
            <person name="Geml J."/>
            <person name="Haridas S."/>
            <person name="Hughes K."/>
            <person name="Justo A."/>
            <person name="Karasinski D."/>
            <person name="Kautmanova I."/>
            <person name="Kiss B."/>
            <person name="Kocsube S."/>
            <person name="Kotiranta H."/>
            <person name="LaButti K.M."/>
            <person name="Lechner B.E."/>
            <person name="Liimatainen K."/>
            <person name="Lipzen A."/>
            <person name="Lukacs Z."/>
            <person name="Mihaltcheva S."/>
            <person name="Morgado L.N."/>
            <person name="Niskanen T."/>
            <person name="Noordeloos M.E."/>
            <person name="Ohm R.A."/>
            <person name="Ortiz-Santana B."/>
            <person name="Ovrebo C."/>
            <person name="Racz N."/>
            <person name="Riley R."/>
            <person name="Savchenko A."/>
            <person name="Shiryaev A."/>
            <person name="Soop K."/>
            <person name="Spirin V."/>
            <person name="Szebenyi C."/>
            <person name="Tomsovsky M."/>
            <person name="Tulloss R.E."/>
            <person name="Uehling J."/>
            <person name="Grigoriev I.V."/>
            <person name="Vagvolgyi C."/>
            <person name="Papp T."/>
            <person name="Martin F.M."/>
            <person name="Miettinen O."/>
            <person name="Hibbett D.S."/>
            <person name="Nagy L.G."/>
        </authorList>
    </citation>
    <scope>NUCLEOTIDE SEQUENCE [LARGE SCALE GENOMIC DNA]</scope>
    <source>
        <strain evidence="2 3">CBS 962.96</strain>
    </source>
</reference>
<feature type="compositionally biased region" description="Low complexity" evidence="1">
    <location>
        <begin position="39"/>
        <end position="94"/>
    </location>
</feature>
<dbReference type="Proteomes" id="UP000297245">
    <property type="component" value="Unassembled WGS sequence"/>
</dbReference>
<name>A0A4V4HCK1_DENBC</name>
<gene>
    <name evidence="2" type="ORF">K435DRAFT_807358</name>
</gene>
<sequence length="166" mass="16162">MSVDRTGSNANNPDTASLASVESHLVAMSMPGLSTSIHASPTSVSVSPSASAPASPSIHSPAGPSVTAPASPAVSALANPSVSAPANPSNSTPVDGPSISMPFTGPSISIPVAGPSVSTAVGPSVSALASPSAHENNHHSNTPLPDNNENADDQEQLVSGPGGTRF</sequence>
<proteinExistence type="predicted"/>
<keyword evidence="3" id="KW-1185">Reference proteome</keyword>